<gene>
    <name evidence="1" type="ORF">KV203_01480</name>
</gene>
<proteinExistence type="predicted"/>
<protein>
    <submittedName>
        <fullName evidence="1">SRPBCC family protein</fullName>
    </submittedName>
</protein>
<dbReference type="Proteomes" id="UP000887023">
    <property type="component" value="Chromosome"/>
</dbReference>
<dbReference type="Pfam" id="PF10604">
    <property type="entry name" value="Polyketide_cyc2"/>
    <property type="match status" value="1"/>
</dbReference>
<accession>A0ABX8SG61</accession>
<dbReference type="InterPro" id="IPR023393">
    <property type="entry name" value="START-like_dom_sf"/>
</dbReference>
<name>A0ABX8SG61_9ACTN</name>
<dbReference type="RefSeq" id="WP_066466991.1">
    <property type="nucleotide sequence ID" value="NZ_CBCRUZ010000026.1"/>
</dbReference>
<dbReference type="PIRSF" id="PIRSF017371">
    <property type="entry name" value="UCP017371"/>
    <property type="match status" value="1"/>
</dbReference>
<dbReference type="InterPro" id="IPR019587">
    <property type="entry name" value="Polyketide_cyclase/dehydratase"/>
</dbReference>
<reference evidence="1" key="1">
    <citation type="submission" date="2021-07" db="EMBL/GenBank/DDBJ databases">
        <title>Candidatus Kaistella beijingensis sp. nov. isolated from a municipal wastewater treatment plant is involved in sludge foaming.</title>
        <authorList>
            <person name="Song Y."/>
            <person name="Liu S.-J."/>
        </authorList>
    </citation>
    <scope>NUCLEOTIDE SEQUENCE</scope>
    <source>
        <strain evidence="1">DSM 43998</strain>
    </source>
</reference>
<evidence type="ECO:0000313" key="1">
    <source>
        <dbReference type="EMBL" id="QXQ15605.1"/>
    </source>
</evidence>
<sequence length="144" mass="15259">MGEVSAVSSITVSVDPARALAAIVDYQTVRPRILPAQYRDYRVVAGGIGAGTVAEWTLQATSKRVRKVRATVEVVDNVVTETDANSSMVTTWTVTPSGSSAQVELATRWQGAGGIGGIFEGIFAPIGLRKIQDELLANLARELS</sequence>
<keyword evidence="2" id="KW-1185">Reference proteome</keyword>
<organism evidence="1 2">
    <name type="scientific">Skermania pinensis</name>
    <dbReference type="NCBI Taxonomy" id="39122"/>
    <lineage>
        <taxon>Bacteria</taxon>
        <taxon>Bacillati</taxon>
        <taxon>Actinomycetota</taxon>
        <taxon>Actinomycetes</taxon>
        <taxon>Mycobacteriales</taxon>
        <taxon>Gordoniaceae</taxon>
        <taxon>Skermania</taxon>
    </lineage>
</organism>
<evidence type="ECO:0000313" key="2">
    <source>
        <dbReference type="Proteomes" id="UP000887023"/>
    </source>
</evidence>
<dbReference type="SUPFAM" id="SSF55961">
    <property type="entry name" value="Bet v1-like"/>
    <property type="match status" value="1"/>
</dbReference>
<dbReference type="InterPro" id="IPR014488">
    <property type="entry name" value="UCP017371"/>
</dbReference>
<dbReference type="EMBL" id="CP079105">
    <property type="protein sequence ID" value="QXQ15605.1"/>
    <property type="molecule type" value="Genomic_DNA"/>
</dbReference>
<dbReference type="Gene3D" id="3.30.530.20">
    <property type="match status" value="1"/>
</dbReference>